<name>G7LAH4_MEDTR</name>
<evidence type="ECO:0000313" key="5">
    <source>
        <dbReference type="Proteomes" id="UP000002051"/>
    </source>
</evidence>
<dbReference type="PANTHER" id="PTHR15907">
    <property type="entry name" value="DUF614 FAMILY PROTEIN-RELATED"/>
    <property type="match status" value="1"/>
</dbReference>
<keyword evidence="1" id="KW-1133">Transmembrane helix</keyword>
<dbReference type="eggNOG" id="ENOG502S7UD">
    <property type="taxonomic scope" value="Eukaryota"/>
</dbReference>
<dbReference type="Proteomes" id="UP000265566">
    <property type="component" value="Chromosome 8"/>
</dbReference>
<gene>
    <name evidence="4" type="primary">11406030</name>
    <name evidence="2" type="ordered locus">MTR_8g104830</name>
    <name evidence="3" type="ORF">MtrunA17_Chr8g0391401</name>
</gene>
<dbReference type="NCBIfam" id="TIGR01571">
    <property type="entry name" value="A_thal_Cys_rich"/>
    <property type="match status" value="1"/>
</dbReference>
<dbReference type="PaxDb" id="3880-AET05382"/>
<dbReference type="OMA" id="CLHLSIC"/>
<dbReference type="Gramene" id="rna50386">
    <property type="protein sequence ID" value="RHN43764.1"/>
    <property type="gene ID" value="gene50386"/>
</dbReference>
<dbReference type="Pfam" id="PF04749">
    <property type="entry name" value="PLAC8"/>
    <property type="match status" value="1"/>
</dbReference>
<reference evidence="3" key="4">
    <citation type="journal article" date="2018" name="Nat. Plants">
        <title>Whole-genome landscape of Medicago truncatula symbiotic genes.</title>
        <authorList>
            <person name="Pecrix Y."/>
            <person name="Gamas P."/>
            <person name="Carrere S."/>
        </authorList>
    </citation>
    <scope>NUCLEOTIDE SEQUENCE</scope>
    <source>
        <tissue evidence="3">Leaves</tissue>
    </source>
</reference>
<feature type="transmembrane region" description="Helical" evidence="1">
    <location>
        <begin position="52"/>
        <end position="72"/>
    </location>
</feature>
<evidence type="ECO:0000313" key="3">
    <source>
        <dbReference type="EMBL" id="RHN43764.1"/>
    </source>
</evidence>
<keyword evidence="1" id="KW-0812">Transmembrane</keyword>
<dbReference type="EMBL" id="PSQE01000008">
    <property type="protein sequence ID" value="RHN43764.1"/>
    <property type="molecule type" value="Genomic_DNA"/>
</dbReference>
<dbReference type="KEGG" id="mtr:11406030"/>
<dbReference type="Proteomes" id="UP000002051">
    <property type="component" value="Chromosome 8"/>
</dbReference>
<proteinExistence type="predicted"/>
<reference evidence="4" key="3">
    <citation type="submission" date="2015-04" db="UniProtKB">
        <authorList>
            <consortium name="EnsemblPlants"/>
        </authorList>
    </citation>
    <scope>IDENTIFICATION</scope>
    <source>
        <strain evidence="4">cv. Jemalong A17</strain>
    </source>
</reference>
<dbReference type="STRING" id="3880.G7LAH4"/>
<dbReference type="InterPro" id="IPR006461">
    <property type="entry name" value="PLAC_motif_containing"/>
</dbReference>
<reference evidence="2 5" key="2">
    <citation type="journal article" date="2014" name="BMC Genomics">
        <title>An improved genome release (version Mt4.0) for the model legume Medicago truncatula.</title>
        <authorList>
            <person name="Tang H."/>
            <person name="Krishnakumar V."/>
            <person name="Bidwell S."/>
            <person name="Rosen B."/>
            <person name="Chan A."/>
            <person name="Zhou S."/>
            <person name="Gentzbittel L."/>
            <person name="Childs K.L."/>
            <person name="Yandell M."/>
            <person name="Gundlach H."/>
            <person name="Mayer K.F."/>
            <person name="Schwartz D.C."/>
            <person name="Town C.D."/>
        </authorList>
    </citation>
    <scope>GENOME REANNOTATION</scope>
    <source>
        <strain evidence="4 5">cv. Jemalong A17</strain>
    </source>
</reference>
<dbReference type="AlphaFoldDB" id="G7LAH4"/>
<dbReference type="EnsemblPlants" id="AET05382">
    <property type="protein sequence ID" value="AET05382"/>
    <property type="gene ID" value="MTR_8g104830"/>
</dbReference>
<keyword evidence="1" id="KW-0472">Membrane</keyword>
<reference evidence="2 5" key="1">
    <citation type="journal article" date="2011" name="Nature">
        <title>The Medicago genome provides insight into the evolution of rhizobial symbioses.</title>
        <authorList>
            <person name="Young N.D."/>
            <person name="Debelle F."/>
            <person name="Oldroyd G.E."/>
            <person name="Geurts R."/>
            <person name="Cannon S.B."/>
            <person name="Udvardi M.K."/>
            <person name="Benedito V.A."/>
            <person name="Mayer K.F."/>
            <person name="Gouzy J."/>
            <person name="Schoof H."/>
            <person name="Van de Peer Y."/>
            <person name="Proost S."/>
            <person name="Cook D.R."/>
            <person name="Meyers B.C."/>
            <person name="Spannagl M."/>
            <person name="Cheung F."/>
            <person name="De Mita S."/>
            <person name="Krishnakumar V."/>
            <person name="Gundlach H."/>
            <person name="Zhou S."/>
            <person name="Mudge J."/>
            <person name="Bharti A.K."/>
            <person name="Murray J.D."/>
            <person name="Naoumkina M.A."/>
            <person name="Rosen B."/>
            <person name="Silverstein K.A."/>
            <person name="Tang H."/>
            <person name="Rombauts S."/>
            <person name="Zhao P.X."/>
            <person name="Zhou P."/>
            <person name="Barbe V."/>
            <person name="Bardou P."/>
            <person name="Bechner M."/>
            <person name="Bellec A."/>
            <person name="Berger A."/>
            <person name="Berges H."/>
            <person name="Bidwell S."/>
            <person name="Bisseling T."/>
            <person name="Choisne N."/>
            <person name="Couloux A."/>
            <person name="Denny R."/>
            <person name="Deshpande S."/>
            <person name="Dai X."/>
            <person name="Doyle J.J."/>
            <person name="Dudez A.M."/>
            <person name="Farmer A.D."/>
            <person name="Fouteau S."/>
            <person name="Franken C."/>
            <person name="Gibelin C."/>
            <person name="Gish J."/>
            <person name="Goldstein S."/>
            <person name="Gonzalez A.J."/>
            <person name="Green P.J."/>
            <person name="Hallab A."/>
            <person name="Hartog M."/>
            <person name="Hua A."/>
            <person name="Humphray S.J."/>
            <person name="Jeong D.H."/>
            <person name="Jing Y."/>
            <person name="Jocker A."/>
            <person name="Kenton S.M."/>
            <person name="Kim D.J."/>
            <person name="Klee K."/>
            <person name="Lai H."/>
            <person name="Lang C."/>
            <person name="Lin S."/>
            <person name="Macmil S.L."/>
            <person name="Magdelenat G."/>
            <person name="Matthews L."/>
            <person name="McCorrison J."/>
            <person name="Monaghan E.L."/>
            <person name="Mun J.H."/>
            <person name="Najar F.Z."/>
            <person name="Nicholson C."/>
            <person name="Noirot C."/>
            <person name="O'Bleness M."/>
            <person name="Paule C.R."/>
            <person name="Poulain J."/>
            <person name="Prion F."/>
            <person name="Qin B."/>
            <person name="Qu C."/>
            <person name="Retzel E.F."/>
            <person name="Riddle C."/>
            <person name="Sallet E."/>
            <person name="Samain S."/>
            <person name="Samson N."/>
            <person name="Sanders I."/>
            <person name="Saurat O."/>
            <person name="Scarpelli C."/>
            <person name="Schiex T."/>
            <person name="Segurens B."/>
            <person name="Severin A.J."/>
            <person name="Sherrier D.J."/>
            <person name="Shi R."/>
            <person name="Sims S."/>
            <person name="Singer S.R."/>
            <person name="Sinharoy S."/>
            <person name="Sterck L."/>
            <person name="Viollet A."/>
            <person name="Wang B.B."/>
            <person name="Wang K."/>
            <person name="Wang M."/>
            <person name="Wang X."/>
            <person name="Warfsmann J."/>
            <person name="Weissenbach J."/>
            <person name="White D.D."/>
            <person name="White J.D."/>
            <person name="Wiley G.B."/>
            <person name="Wincker P."/>
            <person name="Xing Y."/>
            <person name="Yang L."/>
            <person name="Yao Z."/>
            <person name="Ying F."/>
            <person name="Zhai J."/>
            <person name="Zhou L."/>
            <person name="Zuber A."/>
            <person name="Denarie J."/>
            <person name="Dixon R.A."/>
            <person name="May G.D."/>
            <person name="Schwartz D.C."/>
            <person name="Rogers J."/>
            <person name="Quetier F."/>
            <person name="Town C.D."/>
            <person name="Roe B.A."/>
        </authorList>
    </citation>
    <scope>NUCLEOTIDE SEQUENCE [LARGE SCALE GENOMIC DNA]</scope>
    <source>
        <strain evidence="2">A17</strain>
        <strain evidence="4 5">cv. Jemalong A17</strain>
    </source>
</reference>
<evidence type="ECO:0000256" key="1">
    <source>
        <dbReference type="SAM" id="Phobius"/>
    </source>
</evidence>
<dbReference type="OrthoDB" id="1045822at2759"/>
<dbReference type="EMBL" id="CM001224">
    <property type="protein sequence ID" value="AET05382.1"/>
    <property type="molecule type" value="Genomic_DNA"/>
</dbReference>
<evidence type="ECO:0000313" key="4">
    <source>
        <dbReference type="EnsemblPlants" id="AET05382"/>
    </source>
</evidence>
<keyword evidence="5" id="KW-1185">Reference proteome</keyword>
<protein>
    <submittedName>
        <fullName evidence="2">Plant cadmium resistance protein</fullName>
    </submittedName>
    <submittedName>
        <fullName evidence="3">Putative PLAC8 motif-containing protein</fullName>
    </submittedName>
</protein>
<evidence type="ECO:0000313" key="2">
    <source>
        <dbReference type="EMBL" id="AET05382.1"/>
    </source>
</evidence>
<dbReference type="HOGENOM" id="CLU_083147_1_2_1"/>
<sequence>MVHNAAHSWHTGYCDCSSHCRSCCLTLFCPCVAFGRVAEIVDKGTTSCCVHGLFYCLLGGFTYVGSSLYACIYRTKLRKTYGIDGSKTCDCIGTCCCLSSISICQEFRELESRGFDVSAGWKENVRVKTRGVMEMEAPTIENGMARK</sequence>
<organism evidence="2 5">
    <name type="scientific">Medicago truncatula</name>
    <name type="common">Barrel medic</name>
    <name type="synonym">Medicago tribuloides</name>
    <dbReference type="NCBI Taxonomy" id="3880"/>
    <lineage>
        <taxon>Eukaryota</taxon>
        <taxon>Viridiplantae</taxon>
        <taxon>Streptophyta</taxon>
        <taxon>Embryophyta</taxon>
        <taxon>Tracheophyta</taxon>
        <taxon>Spermatophyta</taxon>
        <taxon>Magnoliopsida</taxon>
        <taxon>eudicotyledons</taxon>
        <taxon>Gunneridae</taxon>
        <taxon>Pentapetalae</taxon>
        <taxon>rosids</taxon>
        <taxon>fabids</taxon>
        <taxon>Fabales</taxon>
        <taxon>Fabaceae</taxon>
        <taxon>Papilionoideae</taxon>
        <taxon>50 kb inversion clade</taxon>
        <taxon>NPAAA clade</taxon>
        <taxon>Hologalegina</taxon>
        <taxon>IRL clade</taxon>
        <taxon>Trifolieae</taxon>
        <taxon>Medicago</taxon>
    </lineage>
</organism>
<accession>G7LAH4</accession>